<dbReference type="SUPFAM" id="SSF47473">
    <property type="entry name" value="EF-hand"/>
    <property type="match status" value="1"/>
</dbReference>
<dbReference type="PANTHER" id="PTHR34606:SF16">
    <property type="entry name" value="BON DOMAIN-CONTAINING PROTEIN"/>
    <property type="match status" value="1"/>
</dbReference>
<organism evidence="3 4">
    <name type="scientific">Pseudomethylobacillus aquaticus</name>
    <dbReference type="NCBI Taxonomy" id="2676064"/>
    <lineage>
        <taxon>Bacteria</taxon>
        <taxon>Pseudomonadati</taxon>
        <taxon>Pseudomonadota</taxon>
        <taxon>Betaproteobacteria</taxon>
        <taxon>Nitrosomonadales</taxon>
        <taxon>Methylophilaceae</taxon>
        <taxon>Pseudomethylobacillus</taxon>
    </lineage>
</organism>
<dbReference type="EMBL" id="RJVP01000006">
    <property type="protein sequence ID" value="ROH85309.1"/>
    <property type="molecule type" value="Genomic_DNA"/>
</dbReference>
<accession>A0A3N0UXN0</accession>
<evidence type="ECO:0000313" key="4">
    <source>
        <dbReference type="Proteomes" id="UP000275137"/>
    </source>
</evidence>
<sequence>MQTFNATQLNTSKKPFNYRMVGAAALLAFSFSSLQAHAVGTEDDMNQAPLISEFNKLDSDQNEKLSRQESAKDKDLLGQFDQADSNKDGVLIAEEYTTYKSAVQQKRVELYLDDSTVTAKVKTELLRANGMQGLNISVETFKGQVILSGFVKSGDQAKRAGEIAASVAGVTSVKNALVVKG</sequence>
<feature type="signal peptide" evidence="1">
    <location>
        <begin position="1"/>
        <end position="38"/>
    </location>
</feature>
<evidence type="ECO:0000256" key="1">
    <source>
        <dbReference type="SAM" id="SignalP"/>
    </source>
</evidence>
<protein>
    <submittedName>
        <fullName evidence="3">BON domain-containing protein</fullName>
    </submittedName>
</protein>
<evidence type="ECO:0000259" key="2">
    <source>
        <dbReference type="PROSITE" id="PS50914"/>
    </source>
</evidence>
<gene>
    <name evidence="3" type="ORF">ED236_10660</name>
</gene>
<keyword evidence="4" id="KW-1185">Reference proteome</keyword>
<feature type="chain" id="PRO_5018315248" evidence="1">
    <location>
        <begin position="39"/>
        <end position="181"/>
    </location>
</feature>
<dbReference type="PROSITE" id="PS50914">
    <property type="entry name" value="BON"/>
    <property type="match status" value="1"/>
</dbReference>
<dbReference type="PANTHER" id="PTHR34606">
    <property type="entry name" value="BON DOMAIN-CONTAINING PROTEIN"/>
    <property type="match status" value="1"/>
</dbReference>
<dbReference type="Gene3D" id="3.30.1340.30">
    <property type="match status" value="1"/>
</dbReference>
<dbReference type="AlphaFoldDB" id="A0A3N0UXN0"/>
<dbReference type="InterPro" id="IPR051686">
    <property type="entry name" value="Lipoprotein_DolP"/>
</dbReference>
<keyword evidence="1" id="KW-0732">Signal</keyword>
<dbReference type="Gene3D" id="1.10.238.10">
    <property type="entry name" value="EF-hand"/>
    <property type="match status" value="1"/>
</dbReference>
<dbReference type="Pfam" id="PF04972">
    <property type="entry name" value="BON"/>
    <property type="match status" value="1"/>
</dbReference>
<proteinExistence type="predicted"/>
<reference evidence="3 4" key="1">
    <citation type="submission" date="2018-10" db="EMBL/GenBank/DDBJ databases">
        <authorList>
            <person name="Chen W.-M."/>
        </authorList>
    </citation>
    <scope>NUCLEOTIDE SEQUENCE [LARGE SCALE GENOMIC DNA]</scope>
    <source>
        <strain evidence="3 4">H-5</strain>
    </source>
</reference>
<dbReference type="InterPro" id="IPR007055">
    <property type="entry name" value="BON_dom"/>
</dbReference>
<dbReference type="RefSeq" id="WP_123237963.1">
    <property type="nucleotide sequence ID" value="NZ_RJVP01000006.1"/>
</dbReference>
<dbReference type="InterPro" id="IPR014004">
    <property type="entry name" value="Transpt-assoc_nodulatn_dom_bac"/>
</dbReference>
<comment type="caution">
    <text evidence="3">The sequence shown here is derived from an EMBL/GenBank/DDBJ whole genome shotgun (WGS) entry which is preliminary data.</text>
</comment>
<evidence type="ECO:0000313" key="3">
    <source>
        <dbReference type="EMBL" id="ROH85309.1"/>
    </source>
</evidence>
<dbReference type="SMART" id="SM00749">
    <property type="entry name" value="BON"/>
    <property type="match status" value="1"/>
</dbReference>
<feature type="domain" description="BON" evidence="2">
    <location>
        <begin position="113"/>
        <end position="181"/>
    </location>
</feature>
<dbReference type="InterPro" id="IPR011992">
    <property type="entry name" value="EF-hand-dom_pair"/>
</dbReference>
<name>A0A3N0UXN0_9PROT</name>
<dbReference type="Proteomes" id="UP000275137">
    <property type="component" value="Unassembled WGS sequence"/>
</dbReference>